<dbReference type="SMART" id="SM00271">
    <property type="entry name" value="DnaJ"/>
    <property type="match status" value="1"/>
</dbReference>
<dbReference type="STRING" id="1336337.A0A3N4J7Z6"/>
<evidence type="ECO:0000313" key="3">
    <source>
        <dbReference type="Proteomes" id="UP000276215"/>
    </source>
</evidence>
<dbReference type="AlphaFoldDB" id="A0A3N4J7Z6"/>
<reference evidence="2 3" key="1">
    <citation type="journal article" date="2018" name="Nat. Ecol. Evol.">
        <title>Pezizomycetes genomes reveal the molecular basis of ectomycorrhizal truffle lifestyle.</title>
        <authorList>
            <person name="Murat C."/>
            <person name="Payen T."/>
            <person name="Noel B."/>
            <person name="Kuo A."/>
            <person name="Morin E."/>
            <person name="Chen J."/>
            <person name="Kohler A."/>
            <person name="Krizsan K."/>
            <person name="Balestrini R."/>
            <person name="Da Silva C."/>
            <person name="Montanini B."/>
            <person name="Hainaut M."/>
            <person name="Levati E."/>
            <person name="Barry K.W."/>
            <person name="Belfiori B."/>
            <person name="Cichocki N."/>
            <person name="Clum A."/>
            <person name="Dockter R.B."/>
            <person name="Fauchery L."/>
            <person name="Guy J."/>
            <person name="Iotti M."/>
            <person name="Le Tacon F."/>
            <person name="Lindquist E.A."/>
            <person name="Lipzen A."/>
            <person name="Malagnac F."/>
            <person name="Mello A."/>
            <person name="Molinier V."/>
            <person name="Miyauchi S."/>
            <person name="Poulain J."/>
            <person name="Riccioni C."/>
            <person name="Rubini A."/>
            <person name="Sitrit Y."/>
            <person name="Splivallo R."/>
            <person name="Traeger S."/>
            <person name="Wang M."/>
            <person name="Zifcakova L."/>
            <person name="Wipf D."/>
            <person name="Zambonelli A."/>
            <person name="Paolocci F."/>
            <person name="Nowrousian M."/>
            <person name="Ottonello S."/>
            <person name="Baldrian P."/>
            <person name="Spatafora J.W."/>
            <person name="Henrissat B."/>
            <person name="Nagy L.G."/>
            <person name="Aury J.M."/>
            <person name="Wincker P."/>
            <person name="Grigoriev I.V."/>
            <person name="Bonfante P."/>
            <person name="Martin F.M."/>
        </authorList>
    </citation>
    <scope>NUCLEOTIDE SEQUENCE [LARGE SCALE GENOMIC DNA]</scope>
    <source>
        <strain evidence="2 3">120613-1</strain>
    </source>
</reference>
<dbReference type="InterPro" id="IPR036869">
    <property type="entry name" value="J_dom_sf"/>
</dbReference>
<keyword evidence="3" id="KW-1185">Reference proteome</keyword>
<dbReference type="SUPFAM" id="SSF46565">
    <property type="entry name" value="Chaperone J-domain"/>
    <property type="match status" value="1"/>
</dbReference>
<evidence type="ECO:0000259" key="1">
    <source>
        <dbReference type="PROSITE" id="PS50076"/>
    </source>
</evidence>
<evidence type="ECO:0000313" key="2">
    <source>
        <dbReference type="EMBL" id="RPA94412.1"/>
    </source>
</evidence>
<dbReference type="GO" id="GO:0031072">
    <property type="term" value="F:heat shock protein binding"/>
    <property type="evidence" value="ECO:0007669"/>
    <property type="project" value="TreeGrafter"/>
</dbReference>
<dbReference type="Gene3D" id="1.10.287.110">
    <property type="entry name" value="DnaJ domain"/>
    <property type="match status" value="1"/>
</dbReference>
<dbReference type="GO" id="GO:0005737">
    <property type="term" value="C:cytoplasm"/>
    <property type="evidence" value="ECO:0007669"/>
    <property type="project" value="TreeGrafter"/>
</dbReference>
<protein>
    <submittedName>
        <fullName evidence="2">DnaJ-domain-containing protein</fullName>
    </submittedName>
</protein>
<dbReference type="EMBL" id="ML120437">
    <property type="protein sequence ID" value="RPA94412.1"/>
    <property type="molecule type" value="Genomic_DNA"/>
</dbReference>
<dbReference type="InterPro" id="IPR052594">
    <property type="entry name" value="J_domain-containing_protein"/>
</dbReference>
<dbReference type="CDD" id="cd06257">
    <property type="entry name" value="DnaJ"/>
    <property type="match status" value="1"/>
</dbReference>
<name>A0A3N4J7Z6_9PEZI</name>
<gene>
    <name evidence="2" type="ORF">L873DRAFT_1814416</name>
</gene>
<dbReference type="GO" id="GO:0005634">
    <property type="term" value="C:nucleus"/>
    <property type="evidence" value="ECO:0007669"/>
    <property type="project" value="TreeGrafter"/>
</dbReference>
<dbReference type="OrthoDB" id="10250354at2759"/>
<dbReference type="InterPro" id="IPR001623">
    <property type="entry name" value="DnaJ_domain"/>
</dbReference>
<dbReference type="Pfam" id="PF00226">
    <property type="entry name" value="DnaJ"/>
    <property type="match status" value="1"/>
</dbReference>
<dbReference type="PANTHER" id="PTHR44144:SF1">
    <property type="entry name" value="DNAJ HOMOLOG SUBFAMILY C MEMBER 9"/>
    <property type="match status" value="1"/>
</dbReference>
<dbReference type="PRINTS" id="PR00625">
    <property type="entry name" value="JDOMAIN"/>
</dbReference>
<dbReference type="PANTHER" id="PTHR44144">
    <property type="entry name" value="DNAJ HOMOLOG SUBFAMILY C MEMBER 9"/>
    <property type="match status" value="1"/>
</dbReference>
<accession>A0A3N4J7Z6</accession>
<sequence>METTQKKPDKATLIDEILSEQDLYKILGAPRSSSPNDLRRWYLKRSKIIHPDRPPAHEESTAAFQRLSHAYEILKKPSLRAHYDRESSYVGERQGFKGAVKGVISEFLSGEFALVGRVMEKLNREFPEVVNDGTMVAIEKAFHKMREMVLTTRTYFLLISIELSRIHRVSKKLFSLGYFDVISRMRLTVQLVKVTLAAPVRVDRAFHRRREREYRARKAGRDAVGDSGGGLLLAVRLRMRRKTTPLRKSGGNSHWLYFRRKDRWSFYESRVTISLRFCWCHRCVHYCRIEF</sequence>
<dbReference type="Proteomes" id="UP000276215">
    <property type="component" value="Unassembled WGS sequence"/>
</dbReference>
<proteinExistence type="predicted"/>
<dbReference type="PROSITE" id="PS50076">
    <property type="entry name" value="DNAJ_2"/>
    <property type="match status" value="1"/>
</dbReference>
<feature type="domain" description="J" evidence="1">
    <location>
        <begin position="22"/>
        <end position="87"/>
    </location>
</feature>
<organism evidence="2 3">
    <name type="scientific">Choiromyces venosus 120613-1</name>
    <dbReference type="NCBI Taxonomy" id="1336337"/>
    <lineage>
        <taxon>Eukaryota</taxon>
        <taxon>Fungi</taxon>
        <taxon>Dikarya</taxon>
        <taxon>Ascomycota</taxon>
        <taxon>Pezizomycotina</taxon>
        <taxon>Pezizomycetes</taxon>
        <taxon>Pezizales</taxon>
        <taxon>Tuberaceae</taxon>
        <taxon>Choiromyces</taxon>
    </lineage>
</organism>